<gene>
    <name evidence="2" type="ORF">CX676_12180</name>
</gene>
<dbReference type="KEGG" id="pzh:CX676_12180"/>
<dbReference type="EMBL" id="CP025430">
    <property type="protein sequence ID" value="AUH64833.1"/>
    <property type="molecule type" value="Genomic_DNA"/>
</dbReference>
<dbReference type="OrthoDB" id="9797344at2"/>
<dbReference type="Pfam" id="PF01966">
    <property type="entry name" value="HD"/>
    <property type="match status" value="1"/>
</dbReference>
<dbReference type="CDD" id="cd00077">
    <property type="entry name" value="HDc"/>
    <property type="match status" value="1"/>
</dbReference>
<dbReference type="SUPFAM" id="SSF109604">
    <property type="entry name" value="HD-domain/PDEase-like"/>
    <property type="match status" value="1"/>
</dbReference>
<keyword evidence="3" id="KW-1185">Reference proteome</keyword>
<accession>A0A2H5EZX1</accession>
<organism evidence="2 3">
    <name type="scientific">Paracoccus zhejiangensis</name>
    <dbReference type="NCBI Taxonomy" id="1077935"/>
    <lineage>
        <taxon>Bacteria</taxon>
        <taxon>Pseudomonadati</taxon>
        <taxon>Pseudomonadota</taxon>
        <taxon>Alphaproteobacteria</taxon>
        <taxon>Rhodobacterales</taxon>
        <taxon>Paracoccaceae</taxon>
        <taxon>Paracoccus</taxon>
    </lineage>
</organism>
<dbReference type="PROSITE" id="PS51831">
    <property type="entry name" value="HD"/>
    <property type="match status" value="1"/>
</dbReference>
<dbReference type="InterPro" id="IPR006674">
    <property type="entry name" value="HD_domain"/>
</dbReference>
<dbReference type="PANTHER" id="PTHR33594">
    <property type="entry name" value="SUPERFAMILY HYDROLASE, PUTATIVE (AFU_ORTHOLOGUE AFUA_1G03035)-RELATED"/>
    <property type="match status" value="1"/>
</dbReference>
<protein>
    <submittedName>
        <fullName evidence="2">Phosphohydrolase</fullName>
    </submittedName>
</protein>
<evidence type="ECO:0000313" key="2">
    <source>
        <dbReference type="EMBL" id="AUH64833.1"/>
    </source>
</evidence>
<evidence type="ECO:0000313" key="3">
    <source>
        <dbReference type="Proteomes" id="UP000234530"/>
    </source>
</evidence>
<dbReference type="SMART" id="SM00471">
    <property type="entry name" value="HDc"/>
    <property type="match status" value="1"/>
</dbReference>
<dbReference type="Proteomes" id="UP000234530">
    <property type="component" value="Chromosome"/>
</dbReference>
<dbReference type="GO" id="GO:0016787">
    <property type="term" value="F:hydrolase activity"/>
    <property type="evidence" value="ECO:0007669"/>
    <property type="project" value="UniProtKB-KW"/>
</dbReference>
<proteinExistence type="predicted"/>
<evidence type="ECO:0000259" key="1">
    <source>
        <dbReference type="PROSITE" id="PS51831"/>
    </source>
</evidence>
<keyword evidence="2" id="KW-0378">Hydrolase</keyword>
<dbReference type="InterPro" id="IPR003607">
    <property type="entry name" value="HD/PDEase_dom"/>
</dbReference>
<dbReference type="AlphaFoldDB" id="A0A2H5EZX1"/>
<dbReference type="PANTHER" id="PTHR33594:SF1">
    <property type="entry name" value="HD_PDEASE DOMAIN-CONTAINING PROTEIN"/>
    <property type="match status" value="1"/>
</dbReference>
<reference evidence="2 3" key="1">
    <citation type="journal article" date="2013" name="Antonie Van Leeuwenhoek">
        <title>Paracoccus zhejiangensis sp. nov., isolated from activated sludge in wastewater-treatment system.</title>
        <authorList>
            <person name="Wu Z.G."/>
            <person name="Zhang D.F."/>
            <person name="Liu Y.L."/>
            <person name="Wang F."/>
            <person name="Jiang X."/>
            <person name="Li C."/>
            <person name="Li S.P."/>
            <person name="Hong Q."/>
            <person name="Li W.J."/>
        </authorList>
    </citation>
    <scope>NUCLEOTIDE SEQUENCE [LARGE SCALE GENOMIC DNA]</scope>
    <source>
        <strain evidence="2 3">J6</strain>
    </source>
</reference>
<name>A0A2H5EZX1_9RHOB</name>
<dbReference type="Gene3D" id="1.10.3210.50">
    <property type="match status" value="1"/>
</dbReference>
<feature type="domain" description="HD" evidence="1">
    <location>
        <begin position="38"/>
        <end position="142"/>
    </location>
</feature>
<sequence length="223" mass="24402">MTRPLADPAPTLHRQFADPDLARQLLPHAFDRRDGAHDEAHLLRVWRNAERIAAVEGGDLRLLQAAAILHDCVWVDKASPERKLASRLAADRAVELLEGFGWQQEDIAAVAHAIHAHSFSAGITPETLEARILQDADRLDAIGLIGVARCFYVAGLGQRALYDPQDPAAEGRPLDDAAFALDHFQTKLLGLAEGFQTATGRALAKDRDASLRRFHDAFLAELG</sequence>